<dbReference type="Proteomes" id="UP001431634">
    <property type="component" value="Unassembled WGS sequence"/>
</dbReference>
<dbReference type="RefSeq" id="WP_281448914.1">
    <property type="nucleotide sequence ID" value="NZ_JASBAO010000001.1"/>
</dbReference>
<organism evidence="1 2">
    <name type="scientific">Commensalibacter oyaizuii</name>
    <dbReference type="NCBI Taxonomy" id="3043873"/>
    <lineage>
        <taxon>Bacteria</taxon>
        <taxon>Pseudomonadati</taxon>
        <taxon>Pseudomonadota</taxon>
        <taxon>Alphaproteobacteria</taxon>
        <taxon>Acetobacterales</taxon>
        <taxon>Acetobacteraceae</taxon>
    </lineage>
</organism>
<name>A0ABT6Q3Z0_9PROT</name>
<gene>
    <name evidence="1" type="ORF">QJV27_10700</name>
</gene>
<evidence type="ECO:0000313" key="2">
    <source>
        <dbReference type="Proteomes" id="UP001431634"/>
    </source>
</evidence>
<protein>
    <recommendedName>
        <fullName evidence="3">DUF945 domain-containing protein</fullName>
    </recommendedName>
</protein>
<keyword evidence="2" id="KW-1185">Reference proteome</keyword>
<reference evidence="1" key="1">
    <citation type="submission" date="2023-05" db="EMBL/GenBank/DDBJ databases">
        <title>Whole genome sequence of Commensalibacter sp.</title>
        <authorList>
            <person name="Charoenyingcharoen P."/>
            <person name="Yukphan P."/>
        </authorList>
    </citation>
    <scope>NUCLEOTIDE SEQUENCE</scope>
    <source>
        <strain evidence="1">TBRC 16381</strain>
    </source>
</reference>
<accession>A0ABT6Q3Z0</accession>
<comment type="caution">
    <text evidence="1">The sequence shown here is derived from an EMBL/GenBank/DDBJ whole genome shotgun (WGS) entry which is preliminary data.</text>
</comment>
<evidence type="ECO:0000313" key="1">
    <source>
        <dbReference type="EMBL" id="MDI2091831.1"/>
    </source>
</evidence>
<sequence length="466" mass="53609">MKKKLLLALVIFALFIWVGNKAYQIAHDHAQKTLIHVKDRLKQLAGSKGHYSFSNAHISWLTQSVNIDNVDLVINKDIHVTARMVKVFPKARGQMTLLSINDLKINSPLFSGTIASLAINNLTVPLFNKNATDNYTLNLNDILNISYEQVTLRGAYFNTQWGKFRVGAWQISRVGSAKKRPYVFYNVDIAPKIWAKQQSFLDVIHLDQLILEMSDNRQFHEEERIASILMNTDYAVKAYGVTGFRFHKRRFSLGIFNGHISRQSSTWEGEFSGEQFGYILTPATSLFGEYLKRIGYSTIVGSFHANFTYYMDSHLVALHQLKYFSKDFLGMNLQSRFYLKSSLPEWIGGDWKSNILLKSFTLSLYDTGLKDHLFSVISASSDQPKWRILQDTLKKFDSYAVGKDFELDRQFYKTLADILRNPDNMMQLSLVFATSEQINNLLNMNFLDFFKLINQNNMSIVAVRKN</sequence>
<proteinExistence type="predicted"/>
<dbReference type="EMBL" id="JASBAO010000001">
    <property type="protein sequence ID" value="MDI2091831.1"/>
    <property type="molecule type" value="Genomic_DNA"/>
</dbReference>
<evidence type="ECO:0008006" key="3">
    <source>
        <dbReference type="Google" id="ProtNLM"/>
    </source>
</evidence>